<gene>
    <name evidence="8" type="ORF">C5167_017951</name>
</gene>
<feature type="region of interest" description="Disordered" evidence="6">
    <location>
        <begin position="43"/>
        <end position="72"/>
    </location>
</feature>
<keyword evidence="2" id="KW-0805">Transcription regulation</keyword>
<evidence type="ECO:0000256" key="1">
    <source>
        <dbReference type="ARBA" id="ARBA00004123"/>
    </source>
</evidence>
<evidence type="ECO:0000256" key="6">
    <source>
        <dbReference type="SAM" id="MobiDB-lite"/>
    </source>
</evidence>
<dbReference type="InterPro" id="IPR001471">
    <property type="entry name" value="AP2/ERF_dom"/>
</dbReference>
<dbReference type="SUPFAM" id="SSF54171">
    <property type="entry name" value="DNA-binding domain"/>
    <property type="match status" value="1"/>
</dbReference>
<keyword evidence="9" id="KW-1185">Reference proteome</keyword>
<evidence type="ECO:0000313" key="9">
    <source>
        <dbReference type="Proteomes" id="UP000316621"/>
    </source>
</evidence>
<proteinExistence type="predicted"/>
<dbReference type="SMART" id="SM00380">
    <property type="entry name" value="AP2"/>
    <property type="match status" value="1"/>
</dbReference>
<keyword evidence="3" id="KW-0238">DNA-binding</keyword>
<dbReference type="GO" id="GO:0003700">
    <property type="term" value="F:DNA-binding transcription factor activity"/>
    <property type="evidence" value="ECO:0007669"/>
    <property type="project" value="InterPro"/>
</dbReference>
<dbReference type="GO" id="GO:0003677">
    <property type="term" value="F:DNA binding"/>
    <property type="evidence" value="ECO:0007669"/>
    <property type="project" value="UniProtKB-KW"/>
</dbReference>
<dbReference type="Gramene" id="RZC49523">
    <property type="protein sequence ID" value="RZC49523"/>
    <property type="gene ID" value="C5167_017951"/>
</dbReference>
<dbReference type="InterPro" id="IPR036955">
    <property type="entry name" value="AP2/ERF_dom_sf"/>
</dbReference>
<organism evidence="8 9">
    <name type="scientific">Papaver somniferum</name>
    <name type="common">Opium poppy</name>
    <dbReference type="NCBI Taxonomy" id="3469"/>
    <lineage>
        <taxon>Eukaryota</taxon>
        <taxon>Viridiplantae</taxon>
        <taxon>Streptophyta</taxon>
        <taxon>Embryophyta</taxon>
        <taxon>Tracheophyta</taxon>
        <taxon>Spermatophyta</taxon>
        <taxon>Magnoliopsida</taxon>
        <taxon>Ranunculales</taxon>
        <taxon>Papaveraceae</taxon>
        <taxon>Papaveroideae</taxon>
        <taxon>Papaver</taxon>
    </lineage>
</organism>
<reference evidence="8 9" key="1">
    <citation type="journal article" date="2018" name="Science">
        <title>The opium poppy genome and morphinan production.</title>
        <authorList>
            <person name="Guo L."/>
            <person name="Winzer T."/>
            <person name="Yang X."/>
            <person name="Li Y."/>
            <person name="Ning Z."/>
            <person name="He Z."/>
            <person name="Teodor R."/>
            <person name="Lu Y."/>
            <person name="Bowser T.A."/>
            <person name="Graham I.A."/>
            <person name="Ye K."/>
        </authorList>
    </citation>
    <scope>NUCLEOTIDE SEQUENCE [LARGE SCALE GENOMIC DNA]</scope>
    <source>
        <strain evidence="9">cv. HN1</strain>
        <tissue evidence="8">Leaves</tissue>
    </source>
</reference>
<comment type="subcellular location">
    <subcellularLocation>
        <location evidence="1">Nucleus</location>
    </subcellularLocation>
</comment>
<dbReference type="InterPro" id="IPR016177">
    <property type="entry name" value="DNA-bd_dom_sf"/>
</dbReference>
<dbReference type="PANTHER" id="PTHR32467">
    <property type="entry name" value="AP2-LIKE ETHYLENE-RESPONSIVE TRANSCRIPTION FACTOR"/>
    <property type="match status" value="1"/>
</dbReference>
<keyword evidence="4" id="KW-0804">Transcription</keyword>
<dbReference type="PROSITE" id="PS51032">
    <property type="entry name" value="AP2_ERF"/>
    <property type="match status" value="1"/>
</dbReference>
<evidence type="ECO:0000313" key="8">
    <source>
        <dbReference type="EMBL" id="RZC49523.1"/>
    </source>
</evidence>
<dbReference type="Gene3D" id="3.30.730.10">
    <property type="entry name" value="AP2/ERF domain"/>
    <property type="match status" value="1"/>
</dbReference>
<evidence type="ECO:0000259" key="7">
    <source>
        <dbReference type="PROSITE" id="PS51032"/>
    </source>
</evidence>
<feature type="domain" description="AP2/ERF" evidence="7">
    <location>
        <begin position="111"/>
        <end position="166"/>
    </location>
</feature>
<protein>
    <recommendedName>
        <fullName evidence="7">AP2/ERF domain-containing protein</fullName>
    </recommendedName>
</protein>
<evidence type="ECO:0000256" key="2">
    <source>
        <dbReference type="ARBA" id="ARBA00023015"/>
    </source>
</evidence>
<sequence length="171" mass="19363">MEAGDSKSRRKISPRLLDLNSEWAVEEERRLFGGIEERKLELKLGPPNEEEKGFSNGSNRKNIVKSPSSNTLNSTVNKTPISLLFTSTLTSTTTTNNTFHYNYKKKQKISQYRGVTRDVRKGIHKAQIWDGSCRKEGKYDEEDAAAKAYDLAALKYFGPTARINFPVCNLI</sequence>
<keyword evidence="5" id="KW-0539">Nucleus</keyword>
<feature type="compositionally biased region" description="Polar residues" evidence="6">
    <location>
        <begin position="55"/>
        <end position="72"/>
    </location>
</feature>
<dbReference type="EMBL" id="CM010716">
    <property type="protein sequence ID" value="RZC49523.1"/>
    <property type="molecule type" value="Genomic_DNA"/>
</dbReference>
<accession>A0A4Y7IKV4</accession>
<dbReference type="PANTHER" id="PTHR32467:SF90">
    <property type="entry name" value="AP2-LIKE ETHYLENE-RESPONSIVE TRANSCRIPTION FACTOR AIL1"/>
    <property type="match status" value="1"/>
</dbReference>
<evidence type="ECO:0000256" key="4">
    <source>
        <dbReference type="ARBA" id="ARBA00023163"/>
    </source>
</evidence>
<dbReference type="Proteomes" id="UP000316621">
    <property type="component" value="Chromosome 2"/>
</dbReference>
<evidence type="ECO:0000256" key="3">
    <source>
        <dbReference type="ARBA" id="ARBA00023125"/>
    </source>
</evidence>
<name>A0A4Y7IKV4_PAPSO</name>
<evidence type="ECO:0000256" key="5">
    <source>
        <dbReference type="ARBA" id="ARBA00023242"/>
    </source>
</evidence>
<dbReference type="GO" id="GO:0005634">
    <property type="term" value="C:nucleus"/>
    <property type="evidence" value="ECO:0007669"/>
    <property type="project" value="UniProtKB-SubCell"/>
</dbReference>
<dbReference type="AlphaFoldDB" id="A0A4Y7IKV4"/>